<dbReference type="InterPro" id="IPR036505">
    <property type="entry name" value="Amidase/PGRP_sf"/>
</dbReference>
<gene>
    <name evidence="5" type="ORF">AB8O55_01225</name>
</gene>
<sequence>MVLGPRMARRTLLAAGLAVTAVGAAAAPAAASVPRRLAAPDIAGTGDWEARDPRGSIDVRGTAPDKIIVHHTATENARDTSRAHAFALSRSIQDYHMDGNGWIDTGQNFTNSRGGHLTEGRHQSLAALRSGSEHVVGAHAGAQNAVSMGIENEGTYTGAEVPAALWESLVALCAYAVAQYGIAAGAIYGHRDYMATECPGEVLYGRLGELREAVGAATGAAVVHPVTWPLLRPGASGPVVVALQRLLRARGHEVAVDGVFGGATRRTAAGLAVPAEACYAAPVAEAGLFGGTAWARLVPELAAGDGGEAVRAAQVLLTARGAAVAADGRFGSRTVAAVRDFRAARGLAVRGAVDGVTWRHLLGVSGAPAR</sequence>
<evidence type="ECO:0000259" key="3">
    <source>
        <dbReference type="SMART" id="SM00644"/>
    </source>
</evidence>
<dbReference type="Gene3D" id="3.40.80.10">
    <property type="entry name" value="Peptidoglycan recognition protein-like"/>
    <property type="match status" value="1"/>
</dbReference>
<dbReference type="EMBL" id="JBGEHV010000001">
    <property type="protein sequence ID" value="MEY8038008.1"/>
    <property type="molecule type" value="Genomic_DNA"/>
</dbReference>
<dbReference type="CDD" id="cd06583">
    <property type="entry name" value="PGRP"/>
    <property type="match status" value="1"/>
</dbReference>
<proteinExistence type="inferred from homology"/>
<dbReference type="InterPro" id="IPR036366">
    <property type="entry name" value="PGBDSf"/>
</dbReference>
<dbReference type="SUPFAM" id="SSF55846">
    <property type="entry name" value="N-acetylmuramoyl-L-alanine amidase-like"/>
    <property type="match status" value="1"/>
</dbReference>
<dbReference type="PANTHER" id="PTHR11022:SF41">
    <property type="entry name" value="PEPTIDOGLYCAN-RECOGNITION PROTEIN LC-RELATED"/>
    <property type="match status" value="1"/>
</dbReference>
<dbReference type="InterPro" id="IPR006619">
    <property type="entry name" value="PGRP_domain_met/bac"/>
</dbReference>
<evidence type="ECO:0000259" key="4">
    <source>
        <dbReference type="SMART" id="SM00701"/>
    </source>
</evidence>
<protein>
    <submittedName>
        <fullName evidence="5">N-acetylmuramoyl-L-alanine amidase</fullName>
    </submittedName>
</protein>
<evidence type="ECO:0000256" key="2">
    <source>
        <dbReference type="SAM" id="SignalP"/>
    </source>
</evidence>
<dbReference type="Proteomes" id="UP001564626">
    <property type="component" value="Unassembled WGS sequence"/>
</dbReference>
<evidence type="ECO:0000256" key="1">
    <source>
        <dbReference type="ARBA" id="ARBA00007553"/>
    </source>
</evidence>
<dbReference type="PROSITE" id="PS51318">
    <property type="entry name" value="TAT"/>
    <property type="match status" value="1"/>
</dbReference>
<dbReference type="InterPro" id="IPR006311">
    <property type="entry name" value="TAT_signal"/>
</dbReference>
<evidence type="ECO:0000313" key="6">
    <source>
        <dbReference type="Proteomes" id="UP001564626"/>
    </source>
</evidence>
<dbReference type="SMART" id="SM00644">
    <property type="entry name" value="Ami_2"/>
    <property type="match status" value="1"/>
</dbReference>
<reference evidence="5 6" key="1">
    <citation type="submission" date="2024-08" db="EMBL/GenBank/DDBJ databases">
        <title>Genome mining of Saccharopolyspora cebuensis PGLac3 from Nigerian medicinal plant.</title>
        <authorList>
            <person name="Ezeobiora C.E."/>
            <person name="Igbokwe N.H."/>
            <person name="Amin D.H."/>
            <person name="Mendie U.E."/>
        </authorList>
    </citation>
    <scope>NUCLEOTIDE SEQUENCE [LARGE SCALE GENOMIC DNA]</scope>
    <source>
        <strain evidence="5 6">PGLac3</strain>
    </source>
</reference>
<feature type="chain" id="PRO_5046083132" evidence="2">
    <location>
        <begin position="27"/>
        <end position="370"/>
    </location>
</feature>
<dbReference type="SUPFAM" id="SSF47090">
    <property type="entry name" value="PGBD-like"/>
    <property type="match status" value="2"/>
</dbReference>
<comment type="caution">
    <text evidence="5">The sequence shown here is derived from an EMBL/GenBank/DDBJ whole genome shotgun (WGS) entry which is preliminary data.</text>
</comment>
<accession>A0ABV4CAB0</accession>
<dbReference type="InterPro" id="IPR002502">
    <property type="entry name" value="Amidase_domain"/>
</dbReference>
<dbReference type="PANTHER" id="PTHR11022">
    <property type="entry name" value="PEPTIDOGLYCAN RECOGNITION PROTEIN"/>
    <property type="match status" value="1"/>
</dbReference>
<organism evidence="5 6">
    <name type="scientific">Saccharopolyspora cebuensis</name>
    <dbReference type="NCBI Taxonomy" id="418759"/>
    <lineage>
        <taxon>Bacteria</taxon>
        <taxon>Bacillati</taxon>
        <taxon>Actinomycetota</taxon>
        <taxon>Actinomycetes</taxon>
        <taxon>Pseudonocardiales</taxon>
        <taxon>Pseudonocardiaceae</taxon>
        <taxon>Saccharopolyspora</taxon>
    </lineage>
</organism>
<dbReference type="InterPro" id="IPR002477">
    <property type="entry name" value="Peptidoglycan-bd-like"/>
</dbReference>
<feature type="domain" description="Peptidoglycan recognition protein family" evidence="4">
    <location>
        <begin position="40"/>
        <end position="194"/>
    </location>
</feature>
<dbReference type="SMART" id="SM00701">
    <property type="entry name" value="PGRP"/>
    <property type="match status" value="1"/>
</dbReference>
<dbReference type="Gene3D" id="1.10.101.10">
    <property type="entry name" value="PGBD-like superfamily/PGBD"/>
    <property type="match status" value="2"/>
</dbReference>
<comment type="similarity">
    <text evidence="1">Belongs to the N-acetylmuramoyl-L-alanine amidase 2 family.</text>
</comment>
<dbReference type="RefSeq" id="WP_345366294.1">
    <property type="nucleotide sequence ID" value="NZ_BAABII010000016.1"/>
</dbReference>
<dbReference type="InterPro" id="IPR036365">
    <property type="entry name" value="PGBD-like_sf"/>
</dbReference>
<dbReference type="Pfam" id="PF01471">
    <property type="entry name" value="PG_binding_1"/>
    <property type="match status" value="1"/>
</dbReference>
<feature type="signal peptide" evidence="2">
    <location>
        <begin position="1"/>
        <end position="26"/>
    </location>
</feature>
<evidence type="ECO:0000313" key="5">
    <source>
        <dbReference type="EMBL" id="MEY8038008.1"/>
    </source>
</evidence>
<dbReference type="InterPro" id="IPR015510">
    <property type="entry name" value="PGRP"/>
</dbReference>
<keyword evidence="2" id="KW-0732">Signal</keyword>
<dbReference type="Pfam" id="PF01510">
    <property type="entry name" value="Amidase_2"/>
    <property type="match status" value="1"/>
</dbReference>
<keyword evidence="6" id="KW-1185">Reference proteome</keyword>
<feature type="domain" description="N-acetylmuramoyl-L-alanine amidase" evidence="3">
    <location>
        <begin position="52"/>
        <end position="200"/>
    </location>
</feature>
<name>A0ABV4CAB0_9PSEU</name>